<dbReference type="EMBL" id="CP004353">
    <property type="protein sequence ID" value="AHI22629.1"/>
    <property type="molecule type" value="Genomic_DNA"/>
</dbReference>
<feature type="domain" description="FAD/NAD(P)-binding" evidence="1">
    <location>
        <begin position="3"/>
        <end position="119"/>
    </location>
</feature>
<dbReference type="PATRIC" id="fig|1224164.3.peg.1248"/>
<dbReference type="STRING" id="1224164.B843_06220"/>
<dbReference type="SUPFAM" id="SSF51905">
    <property type="entry name" value="FAD/NAD(P)-binding domain"/>
    <property type="match status" value="2"/>
</dbReference>
<dbReference type="KEGG" id="cvt:B843_06220"/>
<dbReference type="InterPro" id="IPR023753">
    <property type="entry name" value="FAD/NAD-binding_dom"/>
</dbReference>
<keyword evidence="3" id="KW-1185">Reference proteome</keyword>
<sequence length="410" mass="44548">MSNLIIIGAGTGGTLLANKLREKLPAGWSITILDRDNDHHYQPGYLFIPFGKYTPKQVVKPRDRYLKGVDYRTDPATAIDKDAKTVTCASGDVLHYDQLIVATGTHTAPEEVPGMAEALAAGNVVHEFYSLTGSTALAPALRGFKKGNLVVHISEMPIKCPVAPMEFALLAQDYMRRKGRMFDVDITFVTPLDGAFTKPVASKKLGNFLAQRGIKVVTDFQVAEVDGENKQLKSYDNRAVDFDLLVTIPPNRGAQLIADSGLGDDAGFLPVDKHTLQSTVSPDIWAIGDATDVPTSKAGSVVHFQADALVPNLLAHIEGKPVPEYFDGHANCFIESGRGQAMLLDFNYEQEPVTGTFPLPKVGPLTLLAPSAINHLSKLAFEHVYWNMLIRGLPLPFSAHMTTAGKDIEE</sequence>
<evidence type="ECO:0000313" key="3">
    <source>
        <dbReference type="Proteomes" id="UP000019222"/>
    </source>
</evidence>
<dbReference type="GO" id="GO:0016491">
    <property type="term" value="F:oxidoreductase activity"/>
    <property type="evidence" value="ECO:0007669"/>
    <property type="project" value="InterPro"/>
</dbReference>
<protein>
    <submittedName>
        <fullName evidence="2">FAD-dependent pyridine nucleotide-disulfide oxidoreductase</fullName>
    </submittedName>
</protein>
<accession>W5Y114</accession>
<name>W5Y114_9CORY</name>
<dbReference type="InterPro" id="IPR036188">
    <property type="entry name" value="FAD/NAD-bd_sf"/>
</dbReference>
<feature type="domain" description="FAD/NAD(P)-binding" evidence="1">
    <location>
        <begin position="185"/>
        <end position="294"/>
    </location>
</feature>
<dbReference type="PANTHER" id="PTHR43755">
    <property type="match status" value="1"/>
</dbReference>
<reference evidence="2 3" key="1">
    <citation type="submission" date="2013-02" db="EMBL/GenBank/DDBJ databases">
        <title>The complete genome sequence of Corynebacterium vitaeruminis DSM 20294.</title>
        <authorList>
            <person name="Ruckert C."/>
            <person name="Albersmeier A."/>
            <person name="Kalinowski J."/>
        </authorList>
    </citation>
    <scope>NUCLEOTIDE SEQUENCE [LARGE SCALE GENOMIC DNA]</scope>
    <source>
        <strain evidence="3">ATCC 10234</strain>
    </source>
</reference>
<dbReference type="PRINTS" id="PR00368">
    <property type="entry name" value="FADPNR"/>
</dbReference>
<evidence type="ECO:0000313" key="2">
    <source>
        <dbReference type="EMBL" id="AHI22629.1"/>
    </source>
</evidence>
<dbReference type="HOGENOM" id="CLU_030742_5_0_11"/>
<proteinExistence type="predicted"/>
<dbReference type="InterPro" id="IPR052541">
    <property type="entry name" value="SQRD"/>
</dbReference>
<dbReference type="AlphaFoldDB" id="W5Y114"/>
<organism evidence="2 3">
    <name type="scientific">Corynebacterium vitaeruminis DSM 20294</name>
    <dbReference type="NCBI Taxonomy" id="1224164"/>
    <lineage>
        <taxon>Bacteria</taxon>
        <taxon>Bacillati</taxon>
        <taxon>Actinomycetota</taxon>
        <taxon>Actinomycetes</taxon>
        <taxon>Mycobacteriales</taxon>
        <taxon>Corynebacteriaceae</taxon>
        <taxon>Corynebacterium</taxon>
    </lineage>
</organism>
<dbReference type="Proteomes" id="UP000019222">
    <property type="component" value="Chromosome"/>
</dbReference>
<dbReference type="Pfam" id="PF07992">
    <property type="entry name" value="Pyr_redox_2"/>
    <property type="match status" value="2"/>
</dbReference>
<dbReference type="Gene3D" id="3.50.50.60">
    <property type="entry name" value="FAD/NAD(P)-binding domain"/>
    <property type="match status" value="2"/>
</dbReference>
<dbReference type="PANTHER" id="PTHR43755:SF1">
    <property type="entry name" value="FAD-DEPENDENT PYRIDINE NUCLEOTIDE-DISULPHIDE OXIDOREDUCTASE"/>
    <property type="match status" value="1"/>
</dbReference>
<evidence type="ECO:0000259" key="1">
    <source>
        <dbReference type="Pfam" id="PF07992"/>
    </source>
</evidence>
<gene>
    <name evidence="2" type="ORF">B843_06220</name>
</gene>
<dbReference type="eggNOG" id="COG0446">
    <property type="taxonomic scope" value="Bacteria"/>
</dbReference>
<dbReference type="RefSeq" id="WP_025252660.1">
    <property type="nucleotide sequence ID" value="NZ_CP004353.1"/>
</dbReference>